<dbReference type="PANTHER" id="PTHR37839">
    <property type="entry name" value="NA(+)-TRANSLOCATING NADH-QUINONE REDUCTASE SUBUNIT A"/>
    <property type="match status" value="1"/>
</dbReference>
<comment type="caution">
    <text evidence="2">The sequence shown here is derived from an EMBL/GenBank/DDBJ whole genome shotgun (WGS) entry which is preliminary data.</text>
</comment>
<dbReference type="GO" id="GO:0016655">
    <property type="term" value="F:oxidoreductase activity, acting on NAD(P)H, quinone or similar compound as acceptor"/>
    <property type="evidence" value="ECO:0007669"/>
    <property type="project" value="InterPro"/>
</dbReference>
<dbReference type="InterPro" id="IPR008703">
    <property type="entry name" value="NqrA"/>
</dbReference>
<feature type="non-terminal residue" evidence="2">
    <location>
        <position position="42"/>
    </location>
</feature>
<dbReference type="AlphaFoldDB" id="A0A2T3J5P3"/>
<evidence type="ECO:0000313" key="2">
    <source>
        <dbReference type="EMBL" id="PSU41452.1"/>
    </source>
</evidence>
<dbReference type="GO" id="GO:0006814">
    <property type="term" value="P:sodium ion transport"/>
    <property type="evidence" value="ECO:0007669"/>
    <property type="project" value="InterPro"/>
</dbReference>
<accession>A0A2T3J5P3</accession>
<sequence>MITIKKGLDIPISGTPTQVINDGNTITRVALLGEEYVGMRPT</sequence>
<proteinExistence type="predicted"/>
<name>A0A2T3J5P3_9GAMM</name>
<dbReference type="InterPro" id="IPR056147">
    <property type="entry name" value="NQRA_N"/>
</dbReference>
<feature type="domain" description="NqrA N-terminal barrel-sandwich hybrid" evidence="1">
    <location>
        <begin position="2"/>
        <end position="42"/>
    </location>
</feature>
<evidence type="ECO:0000313" key="3">
    <source>
        <dbReference type="Proteomes" id="UP000240987"/>
    </source>
</evidence>
<reference evidence="2 3" key="1">
    <citation type="submission" date="2018-01" db="EMBL/GenBank/DDBJ databases">
        <title>Whole genome sequencing of Histamine producing bacteria.</title>
        <authorList>
            <person name="Butler K."/>
        </authorList>
    </citation>
    <scope>NUCLEOTIDE SEQUENCE [LARGE SCALE GENOMIC DNA]</scope>
    <source>
        <strain evidence="2 3">JCM 12947</strain>
    </source>
</reference>
<keyword evidence="3" id="KW-1185">Reference proteome</keyword>
<dbReference type="OrthoDB" id="9774536at2"/>
<dbReference type="Pfam" id="PF05896">
    <property type="entry name" value="NQRA_N"/>
    <property type="match status" value="1"/>
</dbReference>
<organism evidence="2 3">
    <name type="scientific">Photobacterium frigidiphilum</name>
    <dbReference type="NCBI Taxonomy" id="264736"/>
    <lineage>
        <taxon>Bacteria</taxon>
        <taxon>Pseudomonadati</taxon>
        <taxon>Pseudomonadota</taxon>
        <taxon>Gammaproteobacteria</taxon>
        <taxon>Vibrionales</taxon>
        <taxon>Vibrionaceae</taxon>
        <taxon>Photobacterium</taxon>
    </lineage>
</organism>
<evidence type="ECO:0000259" key="1">
    <source>
        <dbReference type="Pfam" id="PF05896"/>
    </source>
</evidence>
<protein>
    <recommendedName>
        <fullName evidence="1">NqrA N-terminal barrel-sandwich hybrid domain-containing protein</fullName>
    </recommendedName>
</protein>
<gene>
    <name evidence="2" type="ORF">C9J12_29640</name>
</gene>
<dbReference type="PANTHER" id="PTHR37839:SF1">
    <property type="entry name" value="NA(+)-TRANSLOCATING NADH-QUINONE REDUCTASE SUBUNIT A"/>
    <property type="match status" value="1"/>
</dbReference>
<dbReference type="RefSeq" id="WP_146150139.1">
    <property type="nucleotide sequence ID" value="NZ_PYMJ01000086.1"/>
</dbReference>
<dbReference type="EMBL" id="PYMJ01000086">
    <property type="protein sequence ID" value="PSU41452.1"/>
    <property type="molecule type" value="Genomic_DNA"/>
</dbReference>
<dbReference type="Proteomes" id="UP000240987">
    <property type="component" value="Unassembled WGS sequence"/>
</dbReference>